<dbReference type="RefSeq" id="WP_136910147.1">
    <property type="nucleotide sequence ID" value="NZ_SUMD01000005.1"/>
</dbReference>
<evidence type="ECO:0000313" key="4">
    <source>
        <dbReference type="Proteomes" id="UP000305109"/>
    </source>
</evidence>
<sequence length="488" mass="50545">MSTHRDTIWRAQIAVIACAALVLLSACGDGGGQDAQSGSPTPGTSTAQLEQAPALPGAQPISPSDRVYTADQSSNTVSVINPATNEVLGTIALGAQRLGDILGPQYLRNVDVHGLGFSRDGQFLDAVSVTSNTVTVIRTADNSIVSQTTVGRSSHEGFFSPDGQTVWVADRALSQLDIVDALQGGVIGQIGTESGPSKVLFSPDGSRAYVNHSRAATIDVIDVASREVVQQITGLADSFSSDMALSPDGKELWAAHKKAGKVSVIDLTAGAVGAVLDTGPNTNHPAFVTTPEAELVYLTVGGTNETKIYQRHPDGPPTQVGSIPSSGVEPHGIWPSPDNTRVYVVNEGSDSVDVIDTATRAIVTTLRTGQEGQAVVYVAGAVLGGPGTANLTRQGLNLPVQNVTPALVGPGSSSLIVRAVDGLDMVQLSGRGMSANTRYTVYATHAGLQNPLMSFTTDQNGDKPQVLAFVQFLGVYDINSVTVRPSGG</sequence>
<accession>A0ABY2RL69</accession>
<organism evidence="3 4">
    <name type="scientific">Rhodococcus oryzae</name>
    <dbReference type="NCBI Taxonomy" id="2571143"/>
    <lineage>
        <taxon>Bacteria</taxon>
        <taxon>Bacillati</taxon>
        <taxon>Actinomycetota</taxon>
        <taxon>Actinomycetes</taxon>
        <taxon>Mycobacteriales</taxon>
        <taxon>Nocardiaceae</taxon>
        <taxon>Rhodococcus</taxon>
    </lineage>
</organism>
<dbReference type="SUPFAM" id="SSF51004">
    <property type="entry name" value="C-terminal (heme d1) domain of cytochrome cd1-nitrite reductase"/>
    <property type="match status" value="1"/>
</dbReference>
<comment type="caution">
    <text evidence="3">The sequence shown here is derived from an EMBL/GenBank/DDBJ whole genome shotgun (WGS) entry which is preliminary data.</text>
</comment>
<feature type="region of interest" description="Disordered" evidence="1">
    <location>
        <begin position="312"/>
        <end position="334"/>
    </location>
</feature>
<dbReference type="Pfam" id="PF10282">
    <property type="entry name" value="Lactonase"/>
    <property type="match status" value="1"/>
</dbReference>
<dbReference type="InterPro" id="IPR019405">
    <property type="entry name" value="Lactonase_7-beta_prop"/>
</dbReference>
<dbReference type="PANTHER" id="PTHR47197">
    <property type="entry name" value="PROTEIN NIRF"/>
    <property type="match status" value="1"/>
</dbReference>
<dbReference type="NCBIfam" id="TIGR02276">
    <property type="entry name" value="beta_rpt_yvtn"/>
    <property type="match status" value="2"/>
</dbReference>
<protein>
    <recommendedName>
        <fullName evidence="5">YncE family protein</fullName>
    </recommendedName>
</protein>
<dbReference type="Proteomes" id="UP000305109">
    <property type="component" value="Unassembled WGS sequence"/>
</dbReference>
<evidence type="ECO:0000313" key="3">
    <source>
        <dbReference type="EMBL" id="TJZ77924.1"/>
    </source>
</evidence>
<evidence type="ECO:0000256" key="2">
    <source>
        <dbReference type="SAM" id="SignalP"/>
    </source>
</evidence>
<feature type="chain" id="PRO_5045464116" description="YncE family protein" evidence="2">
    <location>
        <begin position="29"/>
        <end position="488"/>
    </location>
</feature>
<reference evidence="3 4" key="1">
    <citation type="submission" date="2019-04" db="EMBL/GenBank/DDBJ databases">
        <title>Rhodococcus oryzae sp. nov., a novel actinomycete isolated from rhizosphere soil of rice (Oryza sativa L.).</title>
        <authorList>
            <person name="Li C."/>
        </authorList>
    </citation>
    <scope>NUCLEOTIDE SEQUENCE [LARGE SCALE GENOMIC DNA]</scope>
    <source>
        <strain evidence="3 4">NEAU-CX67</strain>
    </source>
</reference>
<feature type="compositionally biased region" description="Polar residues" evidence="1">
    <location>
        <begin position="39"/>
        <end position="49"/>
    </location>
</feature>
<dbReference type="InterPro" id="IPR011048">
    <property type="entry name" value="Haem_d1_sf"/>
</dbReference>
<feature type="signal peptide" evidence="2">
    <location>
        <begin position="1"/>
        <end position="28"/>
    </location>
</feature>
<dbReference type="EMBL" id="SUMD01000005">
    <property type="protein sequence ID" value="TJZ77924.1"/>
    <property type="molecule type" value="Genomic_DNA"/>
</dbReference>
<name>A0ABY2RL69_9NOCA</name>
<evidence type="ECO:0008006" key="5">
    <source>
        <dbReference type="Google" id="ProtNLM"/>
    </source>
</evidence>
<dbReference type="PROSITE" id="PS51257">
    <property type="entry name" value="PROKAR_LIPOPROTEIN"/>
    <property type="match status" value="1"/>
</dbReference>
<dbReference type="InterPro" id="IPR011964">
    <property type="entry name" value="YVTN_b-propeller_repeat"/>
</dbReference>
<keyword evidence="4" id="KW-1185">Reference proteome</keyword>
<keyword evidence="2" id="KW-0732">Signal</keyword>
<dbReference type="Gene3D" id="2.130.10.10">
    <property type="entry name" value="YVTN repeat-like/Quinoprotein amine dehydrogenase"/>
    <property type="match status" value="2"/>
</dbReference>
<dbReference type="InterPro" id="IPR015943">
    <property type="entry name" value="WD40/YVTN_repeat-like_dom_sf"/>
</dbReference>
<evidence type="ECO:0000256" key="1">
    <source>
        <dbReference type="SAM" id="MobiDB-lite"/>
    </source>
</evidence>
<dbReference type="InterPro" id="IPR051200">
    <property type="entry name" value="Host-pathogen_enzymatic-act"/>
</dbReference>
<gene>
    <name evidence="3" type="ORF">FCG67_12790</name>
</gene>
<dbReference type="PANTHER" id="PTHR47197:SF3">
    <property type="entry name" value="DIHYDRO-HEME D1 DEHYDROGENASE"/>
    <property type="match status" value="1"/>
</dbReference>
<feature type="region of interest" description="Disordered" evidence="1">
    <location>
        <begin position="31"/>
        <end position="68"/>
    </location>
</feature>
<proteinExistence type="predicted"/>